<organism evidence="1">
    <name type="scientific">Anguilla anguilla</name>
    <name type="common">European freshwater eel</name>
    <name type="synonym">Muraena anguilla</name>
    <dbReference type="NCBI Taxonomy" id="7936"/>
    <lineage>
        <taxon>Eukaryota</taxon>
        <taxon>Metazoa</taxon>
        <taxon>Chordata</taxon>
        <taxon>Craniata</taxon>
        <taxon>Vertebrata</taxon>
        <taxon>Euteleostomi</taxon>
        <taxon>Actinopterygii</taxon>
        <taxon>Neopterygii</taxon>
        <taxon>Teleostei</taxon>
        <taxon>Anguilliformes</taxon>
        <taxon>Anguillidae</taxon>
        <taxon>Anguilla</taxon>
    </lineage>
</organism>
<name>A0A0E9VI36_ANGAN</name>
<accession>A0A0E9VI36</accession>
<dbReference type="AlphaFoldDB" id="A0A0E9VI36"/>
<sequence length="18" mass="1784">MTSVFLQDSGASPGSVNS</sequence>
<evidence type="ECO:0000313" key="1">
    <source>
        <dbReference type="EMBL" id="JAH76878.1"/>
    </source>
</evidence>
<reference evidence="1" key="2">
    <citation type="journal article" date="2015" name="Fish Shellfish Immunol.">
        <title>Early steps in the European eel (Anguilla anguilla)-Vibrio vulnificus interaction in the gills: Role of the RtxA13 toxin.</title>
        <authorList>
            <person name="Callol A."/>
            <person name="Pajuelo D."/>
            <person name="Ebbesson L."/>
            <person name="Teles M."/>
            <person name="MacKenzie S."/>
            <person name="Amaro C."/>
        </authorList>
    </citation>
    <scope>NUCLEOTIDE SEQUENCE</scope>
</reference>
<reference evidence="1" key="1">
    <citation type="submission" date="2014-11" db="EMBL/GenBank/DDBJ databases">
        <authorList>
            <person name="Amaro Gonzalez C."/>
        </authorList>
    </citation>
    <scope>NUCLEOTIDE SEQUENCE</scope>
</reference>
<dbReference type="EMBL" id="GBXM01031699">
    <property type="protein sequence ID" value="JAH76878.1"/>
    <property type="molecule type" value="Transcribed_RNA"/>
</dbReference>
<protein>
    <submittedName>
        <fullName evidence="1">Uncharacterized protein</fullName>
    </submittedName>
</protein>
<proteinExistence type="predicted"/>